<dbReference type="InterPro" id="IPR015421">
    <property type="entry name" value="PyrdxlP-dep_Trfase_major"/>
</dbReference>
<dbReference type="InterPro" id="IPR015424">
    <property type="entry name" value="PyrdxlP-dep_Trfase"/>
</dbReference>
<dbReference type="Proteomes" id="UP001157034">
    <property type="component" value="Unassembled WGS sequence"/>
</dbReference>
<dbReference type="Gene3D" id="3.40.640.10">
    <property type="entry name" value="Type I PLP-dependent aspartate aminotransferase-like (Major domain)"/>
    <property type="match status" value="1"/>
</dbReference>
<dbReference type="InterPro" id="IPR000192">
    <property type="entry name" value="Aminotrans_V_dom"/>
</dbReference>
<evidence type="ECO:0000259" key="3">
    <source>
        <dbReference type="Pfam" id="PF00266"/>
    </source>
</evidence>
<keyword evidence="5" id="KW-1185">Reference proteome</keyword>
<feature type="region of interest" description="Disordered" evidence="2">
    <location>
        <begin position="221"/>
        <end position="244"/>
    </location>
</feature>
<dbReference type="EMBL" id="BSVB01000001">
    <property type="protein sequence ID" value="GMA95220.1"/>
    <property type="molecule type" value="Genomic_DNA"/>
</dbReference>
<protein>
    <recommendedName>
        <fullName evidence="3">Aminotransferase class V domain-containing protein</fullName>
    </recommendedName>
</protein>
<dbReference type="SUPFAM" id="SSF53383">
    <property type="entry name" value="PLP-dependent transferases"/>
    <property type="match status" value="1"/>
</dbReference>
<evidence type="ECO:0000256" key="1">
    <source>
        <dbReference type="ARBA" id="ARBA00022898"/>
    </source>
</evidence>
<evidence type="ECO:0000313" key="5">
    <source>
        <dbReference type="Proteomes" id="UP001157034"/>
    </source>
</evidence>
<dbReference type="Pfam" id="PF00266">
    <property type="entry name" value="Aminotran_5"/>
    <property type="match status" value="1"/>
</dbReference>
<organism evidence="4 5">
    <name type="scientific">Pseudolysinimonas kribbensis</name>
    <dbReference type="NCBI Taxonomy" id="433641"/>
    <lineage>
        <taxon>Bacteria</taxon>
        <taxon>Bacillati</taxon>
        <taxon>Actinomycetota</taxon>
        <taxon>Actinomycetes</taxon>
        <taxon>Micrococcales</taxon>
        <taxon>Microbacteriaceae</taxon>
        <taxon>Pseudolysinimonas</taxon>
    </lineage>
</organism>
<evidence type="ECO:0000313" key="4">
    <source>
        <dbReference type="EMBL" id="GMA95220.1"/>
    </source>
</evidence>
<proteinExistence type="predicted"/>
<accession>A0ABQ6K3L4</accession>
<feature type="domain" description="Aminotransferase class V" evidence="3">
    <location>
        <begin position="87"/>
        <end position="221"/>
    </location>
</feature>
<sequence length="244" mass="25924">MSAAARDAAALDESDPLAAYRARFVGTEDPGILYLDGNSLGRPVRDLPERLTRFVEHEWGERLIRGWDEGWFDQPLTLGDRLGRVVLGAAPGQTIVGDSTTVSLYKLIRAALAAQPGRRTIVVDRGNFPTDRYVVQGIAAECGASIAWLDPDPASGVTVDDVRGVLTGDTAAVVLSHVAYRSGYVADVPGISAAAHEAGALVVWDLCHSVGALPIRLDEWGSTSRPDAHTSTSTAVPVRRPSST</sequence>
<dbReference type="InterPro" id="IPR010111">
    <property type="entry name" value="Kynureninase"/>
</dbReference>
<reference evidence="5" key="1">
    <citation type="journal article" date="2019" name="Int. J. Syst. Evol. Microbiol.">
        <title>The Global Catalogue of Microorganisms (GCM) 10K type strain sequencing project: providing services to taxonomists for standard genome sequencing and annotation.</title>
        <authorList>
            <consortium name="The Broad Institute Genomics Platform"/>
            <consortium name="The Broad Institute Genome Sequencing Center for Infectious Disease"/>
            <person name="Wu L."/>
            <person name="Ma J."/>
        </authorList>
    </citation>
    <scope>NUCLEOTIDE SEQUENCE [LARGE SCALE GENOMIC DNA]</scope>
    <source>
        <strain evidence="5">NBRC 108894</strain>
    </source>
</reference>
<name>A0ABQ6K3L4_9MICO</name>
<keyword evidence="1" id="KW-0663">Pyridoxal phosphate</keyword>
<evidence type="ECO:0000256" key="2">
    <source>
        <dbReference type="SAM" id="MobiDB-lite"/>
    </source>
</evidence>
<comment type="caution">
    <text evidence="4">The sequence shown here is derived from an EMBL/GenBank/DDBJ whole genome shotgun (WGS) entry which is preliminary data.</text>
</comment>
<dbReference type="PANTHER" id="PTHR14084">
    <property type="entry name" value="KYNURENINASE"/>
    <property type="match status" value="1"/>
</dbReference>
<dbReference type="PANTHER" id="PTHR14084:SF0">
    <property type="entry name" value="KYNURENINASE"/>
    <property type="match status" value="1"/>
</dbReference>
<gene>
    <name evidence="4" type="ORF">GCM10025881_20440</name>
</gene>